<protein>
    <submittedName>
        <fullName evidence="2">Uncharacterized protein</fullName>
    </submittedName>
</protein>
<organism evidence="2">
    <name type="scientific">Arsenophonus nasoniae</name>
    <name type="common">son-killer infecting Nasonia vitripennis</name>
    <dbReference type="NCBI Taxonomy" id="638"/>
    <lineage>
        <taxon>Bacteria</taxon>
        <taxon>Pseudomonadati</taxon>
        <taxon>Pseudomonadota</taxon>
        <taxon>Gammaproteobacteria</taxon>
        <taxon>Enterobacterales</taxon>
        <taxon>Morganellaceae</taxon>
        <taxon>Arsenophonus</taxon>
    </lineage>
</organism>
<reference evidence="2" key="1">
    <citation type="journal article" date="2010" name="Insect Mol. Biol.">
        <title>The draft genome sequence of Arsenophonus nasoniae, son-killer bacterium of Nasonia vitripennis, reveals genes associated with virulence and symbiosis.</title>
        <authorList>
            <person name="Wilkes T."/>
            <person name="Darby A.C."/>
            <person name="Choi J."/>
            <person name="Colborne J.K."/>
            <person name="Werren J.H."/>
            <person name="Hurst G.D.D."/>
        </authorList>
    </citation>
    <scope>NUCLEOTIDE SEQUENCE</scope>
</reference>
<dbReference type="AlphaFoldDB" id="D2U0V8"/>
<gene>
    <name evidence="2" type="ORF">ARN_21460</name>
</gene>
<evidence type="ECO:0000313" key="2">
    <source>
        <dbReference type="EMBL" id="CBA74157.1"/>
    </source>
</evidence>
<feature type="region of interest" description="Disordered" evidence="1">
    <location>
        <begin position="16"/>
        <end position="42"/>
    </location>
</feature>
<sequence length="57" mass="6642">MQMQIEAIKKQPTLCMRSHSPSRQAGMTPKIKKSNKVNQIEPVDRYEKTELRATKKK</sequence>
<evidence type="ECO:0000256" key="1">
    <source>
        <dbReference type="SAM" id="MobiDB-lite"/>
    </source>
</evidence>
<name>D2U0V8_9GAMM</name>
<proteinExistence type="predicted"/>
<dbReference type="EMBL" id="FN545223">
    <property type="protein sequence ID" value="CBA74157.1"/>
    <property type="molecule type" value="Genomic_DNA"/>
</dbReference>
<accession>D2U0V8</accession>